<dbReference type="Pfam" id="PF03140">
    <property type="entry name" value="DUF247"/>
    <property type="match status" value="1"/>
</dbReference>
<comment type="caution">
    <text evidence="2">The sequence shown here is derived from an EMBL/GenBank/DDBJ whole genome shotgun (WGS) entry which is preliminary data.</text>
</comment>
<keyword evidence="3" id="KW-1185">Reference proteome</keyword>
<dbReference type="PANTHER" id="PTHR31170:SF17">
    <property type="match status" value="1"/>
</dbReference>
<dbReference type="AlphaFoldDB" id="A0ABC8RLJ3"/>
<proteinExistence type="predicted"/>
<dbReference type="EMBL" id="CAUOFW020001508">
    <property type="protein sequence ID" value="CAK9145848.1"/>
    <property type="molecule type" value="Genomic_DNA"/>
</dbReference>
<keyword evidence="1" id="KW-0175">Coiled coil</keyword>
<evidence type="ECO:0000313" key="2">
    <source>
        <dbReference type="EMBL" id="CAK9145848.1"/>
    </source>
</evidence>
<gene>
    <name evidence="2" type="ORF">ILEXP_LOCUS13665</name>
</gene>
<organism evidence="2 3">
    <name type="scientific">Ilex paraguariensis</name>
    <name type="common">yerba mate</name>
    <dbReference type="NCBI Taxonomy" id="185542"/>
    <lineage>
        <taxon>Eukaryota</taxon>
        <taxon>Viridiplantae</taxon>
        <taxon>Streptophyta</taxon>
        <taxon>Embryophyta</taxon>
        <taxon>Tracheophyta</taxon>
        <taxon>Spermatophyta</taxon>
        <taxon>Magnoliopsida</taxon>
        <taxon>eudicotyledons</taxon>
        <taxon>Gunneridae</taxon>
        <taxon>Pentapetalae</taxon>
        <taxon>asterids</taxon>
        <taxon>campanulids</taxon>
        <taxon>Aquifoliales</taxon>
        <taxon>Aquifoliaceae</taxon>
        <taxon>Ilex</taxon>
    </lineage>
</organism>
<feature type="coiled-coil region" evidence="1">
    <location>
        <begin position="71"/>
        <end position="98"/>
    </location>
</feature>
<sequence length="413" mass="47906">MSQLSICINRRLDSLSPISFGPFIFKINEQLRRQNKKAYEPEILSVGPYHHEKVNLQMMKEYKLWYLHDLLKRRNESVDEYVEALTNLEKEAQKCYVEPIKLKKDKFVEMMLLDGCFIIELFHKFNNPTLRYAHDPIFQILKIRKSIRRDLLLLENQILFSVLIKLFGMSENSILLVPLALNFFHATISYFPRSQTSNNQPTTIPKYNDHHLLGLVHDAWYSSIVEKGPSPRTDTNHGFTKCVVEVLKSAIEFSKCKNSSSSHDIDLENESSHGIDTNHEFIKSVTELRECGIKFKKTKCSSLLDVKFENGIIQIPTLPVDDNIESLFRNLIAYKQYSGGTGKTYMTDYTTFMDCLINSPKDVEILRHSGIIDNWLGDDKVVSTIFNKMCNQVVLNVDSKTFYYEKVFKEANE</sequence>
<name>A0ABC8RLJ3_9AQUA</name>
<protein>
    <submittedName>
        <fullName evidence="2">Uncharacterized protein</fullName>
    </submittedName>
</protein>
<dbReference type="InterPro" id="IPR004158">
    <property type="entry name" value="DUF247_pln"/>
</dbReference>
<dbReference type="Proteomes" id="UP001642360">
    <property type="component" value="Unassembled WGS sequence"/>
</dbReference>
<reference evidence="2 3" key="1">
    <citation type="submission" date="2024-02" db="EMBL/GenBank/DDBJ databases">
        <authorList>
            <person name="Vignale AGUSTIN F."/>
            <person name="Sosa J E."/>
            <person name="Modenutti C."/>
        </authorList>
    </citation>
    <scope>NUCLEOTIDE SEQUENCE [LARGE SCALE GENOMIC DNA]</scope>
</reference>
<dbReference type="PANTHER" id="PTHR31170">
    <property type="entry name" value="BNAC04G53230D PROTEIN"/>
    <property type="match status" value="1"/>
</dbReference>
<evidence type="ECO:0000313" key="3">
    <source>
        <dbReference type="Proteomes" id="UP001642360"/>
    </source>
</evidence>
<evidence type="ECO:0000256" key="1">
    <source>
        <dbReference type="SAM" id="Coils"/>
    </source>
</evidence>
<accession>A0ABC8RLJ3</accession>